<dbReference type="GO" id="GO:0005634">
    <property type="term" value="C:nucleus"/>
    <property type="evidence" value="ECO:0007669"/>
    <property type="project" value="TreeGrafter"/>
</dbReference>
<name>A0A2S4L251_9HYPO</name>
<dbReference type="InterPro" id="IPR000330">
    <property type="entry name" value="SNF2_N"/>
</dbReference>
<evidence type="ECO:0000313" key="6">
    <source>
        <dbReference type="EMBL" id="POR36516.1"/>
    </source>
</evidence>
<dbReference type="GO" id="GO:0005524">
    <property type="term" value="F:ATP binding"/>
    <property type="evidence" value="ECO:0007669"/>
    <property type="project" value="UniProtKB-KW"/>
</dbReference>
<proteinExistence type="predicted"/>
<dbReference type="PANTHER" id="PTHR45626:SF51">
    <property type="entry name" value="SNF2-RELATED DOMAIN-CONTAINING PROTEIN"/>
    <property type="match status" value="1"/>
</dbReference>
<accession>A0A2S4L251</accession>
<dbReference type="CDD" id="cd18793">
    <property type="entry name" value="SF2_C_SNF"/>
    <property type="match status" value="1"/>
</dbReference>
<gene>
    <name evidence="6" type="ORF">TPAR_03205</name>
</gene>
<dbReference type="PROSITE" id="PS51194">
    <property type="entry name" value="HELICASE_CTER"/>
    <property type="match status" value="1"/>
</dbReference>
<evidence type="ECO:0000259" key="5">
    <source>
        <dbReference type="PROSITE" id="PS51194"/>
    </source>
</evidence>
<evidence type="ECO:0000256" key="3">
    <source>
        <dbReference type="ARBA" id="ARBA00022840"/>
    </source>
</evidence>
<dbReference type="GO" id="GO:0008094">
    <property type="term" value="F:ATP-dependent activity, acting on DNA"/>
    <property type="evidence" value="ECO:0007669"/>
    <property type="project" value="TreeGrafter"/>
</dbReference>
<dbReference type="PANTHER" id="PTHR45626">
    <property type="entry name" value="TRANSCRIPTION TERMINATION FACTOR 2-RELATED"/>
    <property type="match status" value="1"/>
</dbReference>
<dbReference type="InterPro" id="IPR049730">
    <property type="entry name" value="SNF2/RAD54-like_C"/>
</dbReference>
<dbReference type="InterPro" id="IPR050628">
    <property type="entry name" value="SNF2_RAD54_helicase_TF"/>
</dbReference>
<keyword evidence="3" id="KW-0067">ATP-binding</keyword>
<organism evidence="6 7">
    <name type="scientific">Tolypocladium paradoxum</name>
    <dbReference type="NCBI Taxonomy" id="94208"/>
    <lineage>
        <taxon>Eukaryota</taxon>
        <taxon>Fungi</taxon>
        <taxon>Dikarya</taxon>
        <taxon>Ascomycota</taxon>
        <taxon>Pezizomycotina</taxon>
        <taxon>Sordariomycetes</taxon>
        <taxon>Hypocreomycetidae</taxon>
        <taxon>Hypocreales</taxon>
        <taxon>Ophiocordycipitaceae</taxon>
        <taxon>Tolypocladium</taxon>
    </lineage>
</organism>
<dbReference type="Gene3D" id="3.40.50.10810">
    <property type="entry name" value="Tandem AAA-ATPase domain"/>
    <property type="match status" value="1"/>
</dbReference>
<dbReference type="Pfam" id="PF00271">
    <property type="entry name" value="Helicase_C"/>
    <property type="match status" value="1"/>
</dbReference>
<dbReference type="AlphaFoldDB" id="A0A2S4L251"/>
<feature type="region of interest" description="Disordered" evidence="4">
    <location>
        <begin position="812"/>
        <end position="863"/>
    </location>
</feature>
<sequence length="1145" mass="127917">MHLQRDWYIPAGCFGISKDEAGLSDGTWASASLQSWSRFRLHLQPDGAAKADGDTPSVPSEVQQHLFKTPRLRRLASLFHARWVDLELRVTAVDPTAATIRVYLLPDDVSRRVVDRAHPGLAKSRQAVLRELDYSKDAWQGQSLPFSAGYAALSTLSQNDASDNVSLLQLFNRIPSPNPDPSLVNEPHLQDAMYALFDSGVSGLTTELYPYQRRSAALMLQKESAPGKVFDPRLVSVEDHAGSSWYLDPVAGTVLAEPRFYDSISGGILAEEMGAGKTIICLALILATKDLPTQPPELYRGGEPPTRSKIASLADMAASCATRHAVPWKSYFDAWKMQLGYEFSKCAEALQRNPGYYLRPAPKLRRGLRHAQQYFERPATIHLTPASIVIVPNNLVAQWKQEIAKHTRGLKVLVLTKDDRLPQAESFLEYDMVLFSQSRFEKVVKQQGGIGHSALSTVHFKRCIVDEGHKLGNSRIGHRSILLTGLDSMNFSSRWIVTGTPSHGLFGHDDSQNPNEEQTATNGAVPQSQNVQARNESSTEMEKKDLQRLGSITSLYLKARPWANTSTEAEDTLADWDTYLLLPKHNPRSYGRWDCLKSTLNSLIIRHQLAEVSDLLPPVDEKVVVLDGSYQDRLSLNVFAMMIIFNSVQSQRTDMDYFFHPRQRKSLLQIVHNLKQTSFFGGSFFSSEEIAKAVETAEVFLRERKVVISPEDESLLREAISVGHLAVKNNLRGLSNRFHEIPVCVQEFPGRAGQTWSLDGECGDAVCTSASMLLSLQKLLHNAASEPERLNSLLNGRLMQQGILERDKILAAQTPETAPGGREKKTETLAGNTKLGDDSPRKKPRTRGLNVVNPMESMNPESLPAPLQLTTITSTVSAKLSYLIDSIAQHQEQEKMIVFYENENVAWYLASMLDVASVPSKPRVDWQGLTTERRAQYVNTFHHNPTFRVLLMDISQAAFGLDMREASRIYFINPVLNPQVEAQAIGRVRRISQQRAVSVETLVLRNSIDEVILERKRHMTQAEHRQVKSILDIRPVYNWIKNAEIVDLPDVNGDNASQMATLHTPQHLFGRGFGRTLHPDEGLVPRESPTQRNRDPEPWTSPAATTGMKRAHGVGPGREAPAANRDGSPERQDLVSRPARRVRFG</sequence>
<dbReference type="EMBL" id="PKSG01000314">
    <property type="protein sequence ID" value="POR36516.1"/>
    <property type="molecule type" value="Genomic_DNA"/>
</dbReference>
<dbReference type="STRING" id="94208.A0A2S4L251"/>
<evidence type="ECO:0000256" key="1">
    <source>
        <dbReference type="ARBA" id="ARBA00022741"/>
    </source>
</evidence>
<feature type="region of interest" description="Disordered" evidence="4">
    <location>
        <begin position="505"/>
        <end position="543"/>
    </location>
</feature>
<dbReference type="GO" id="GO:0006281">
    <property type="term" value="P:DNA repair"/>
    <property type="evidence" value="ECO:0007669"/>
    <property type="project" value="TreeGrafter"/>
</dbReference>
<dbReference type="GO" id="GO:0016787">
    <property type="term" value="F:hydrolase activity"/>
    <property type="evidence" value="ECO:0007669"/>
    <property type="project" value="UniProtKB-KW"/>
</dbReference>
<reference evidence="6 7" key="1">
    <citation type="submission" date="2018-01" db="EMBL/GenBank/DDBJ databases">
        <title>Harnessing the power of phylogenomics to disentangle the directionality and signatures of interkingdom host jumping in the parasitic fungal genus Tolypocladium.</title>
        <authorList>
            <person name="Quandt C.A."/>
            <person name="Patterson W."/>
            <person name="Spatafora J.W."/>
        </authorList>
    </citation>
    <scope>NUCLEOTIDE SEQUENCE [LARGE SCALE GENOMIC DNA]</scope>
    <source>
        <strain evidence="6 7">NRBC 100945</strain>
    </source>
</reference>
<dbReference type="SUPFAM" id="SSF52540">
    <property type="entry name" value="P-loop containing nucleoside triphosphate hydrolases"/>
    <property type="match status" value="2"/>
</dbReference>
<feature type="domain" description="Helicase C-terminal" evidence="5">
    <location>
        <begin position="882"/>
        <end position="1031"/>
    </location>
</feature>
<keyword evidence="1" id="KW-0547">Nucleotide-binding</keyword>
<evidence type="ECO:0000256" key="2">
    <source>
        <dbReference type="ARBA" id="ARBA00022801"/>
    </source>
</evidence>
<dbReference type="InterPro" id="IPR038718">
    <property type="entry name" value="SNF2-like_sf"/>
</dbReference>
<comment type="caution">
    <text evidence="6">The sequence shown here is derived from an EMBL/GenBank/DDBJ whole genome shotgun (WGS) entry which is preliminary data.</text>
</comment>
<dbReference type="Gene3D" id="3.40.50.300">
    <property type="entry name" value="P-loop containing nucleotide triphosphate hydrolases"/>
    <property type="match status" value="1"/>
</dbReference>
<keyword evidence="2" id="KW-0378">Hydrolase</keyword>
<dbReference type="Pfam" id="PF00176">
    <property type="entry name" value="SNF2-rel_dom"/>
    <property type="match status" value="1"/>
</dbReference>
<dbReference type="SMART" id="SM00487">
    <property type="entry name" value="DEXDc"/>
    <property type="match status" value="1"/>
</dbReference>
<evidence type="ECO:0000256" key="4">
    <source>
        <dbReference type="SAM" id="MobiDB-lite"/>
    </source>
</evidence>
<dbReference type="InterPro" id="IPR027417">
    <property type="entry name" value="P-loop_NTPase"/>
</dbReference>
<dbReference type="InterPro" id="IPR001650">
    <property type="entry name" value="Helicase_C-like"/>
</dbReference>
<evidence type="ECO:0000313" key="7">
    <source>
        <dbReference type="Proteomes" id="UP000237481"/>
    </source>
</evidence>
<feature type="region of interest" description="Disordered" evidence="4">
    <location>
        <begin position="1071"/>
        <end position="1145"/>
    </location>
</feature>
<dbReference type="OrthoDB" id="2801544at2759"/>
<protein>
    <submittedName>
        <fullName evidence="6">DNA repair protein rad8</fullName>
    </submittedName>
</protein>
<keyword evidence="7" id="KW-1185">Reference proteome</keyword>
<dbReference type="InterPro" id="IPR014001">
    <property type="entry name" value="Helicase_ATP-bd"/>
</dbReference>
<feature type="compositionally biased region" description="Polar residues" evidence="4">
    <location>
        <begin position="512"/>
        <end position="538"/>
    </location>
</feature>
<dbReference type="Proteomes" id="UP000237481">
    <property type="component" value="Unassembled WGS sequence"/>
</dbReference>